<evidence type="ECO:0000313" key="13">
    <source>
        <dbReference type="Proteomes" id="UP000295325"/>
    </source>
</evidence>
<dbReference type="SMART" id="SM00422">
    <property type="entry name" value="HTH_MERR"/>
    <property type="match status" value="1"/>
</dbReference>
<organism evidence="12 13">
    <name type="scientific">Fonticella tunisiensis</name>
    <dbReference type="NCBI Taxonomy" id="1096341"/>
    <lineage>
        <taxon>Bacteria</taxon>
        <taxon>Bacillati</taxon>
        <taxon>Bacillota</taxon>
        <taxon>Clostridia</taxon>
        <taxon>Eubacteriales</taxon>
        <taxon>Clostridiaceae</taxon>
        <taxon>Fonticella</taxon>
    </lineage>
</organism>
<dbReference type="PANTHER" id="PTHR30204">
    <property type="entry name" value="REDOX-CYCLING DRUG-SENSING TRANSCRIPTIONAL ACTIVATOR SOXR"/>
    <property type="match status" value="1"/>
</dbReference>
<evidence type="ECO:0000256" key="4">
    <source>
        <dbReference type="ARBA" id="ARBA00022723"/>
    </source>
</evidence>
<gene>
    <name evidence="12" type="ORF">EDD71_10121</name>
</gene>
<keyword evidence="7" id="KW-0238">DNA-binding</keyword>
<evidence type="ECO:0000256" key="5">
    <source>
        <dbReference type="ARBA" id="ARBA00022914"/>
    </source>
</evidence>
<keyword evidence="13" id="KW-1185">Reference proteome</keyword>
<evidence type="ECO:0000313" key="12">
    <source>
        <dbReference type="EMBL" id="TDT63597.1"/>
    </source>
</evidence>
<evidence type="ECO:0000256" key="8">
    <source>
        <dbReference type="ARBA" id="ARBA00023159"/>
    </source>
</evidence>
<dbReference type="GO" id="GO:0003700">
    <property type="term" value="F:DNA-binding transcription factor activity"/>
    <property type="evidence" value="ECO:0007669"/>
    <property type="project" value="InterPro"/>
</dbReference>
<keyword evidence="5" id="KW-0476">Mercury</keyword>
<keyword evidence="6" id="KW-0805">Transcription regulation</keyword>
<dbReference type="PANTHER" id="PTHR30204:SF69">
    <property type="entry name" value="MERR-FAMILY TRANSCRIPTIONAL REGULATOR"/>
    <property type="match status" value="1"/>
</dbReference>
<reference evidence="12 13" key="1">
    <citation type="submission" date="2019-03" db="EMBL/GenBank/DDBJ databases">
        <title>Genomic Encyclopedia of Type Strains, Phase IV (KMG-IV): sequencing the most valuable type-strain genomes for metagenomic binning, comparative biology and taxonomic classification.</title>
        <authorList>
            <person name="Goeker M."/>
        </authorList>
    </citation>
    <scope>NUCLEOTIDE SEQUENCE [LARGE SCALE GENOMIC DNA]</scope>
    <source>
        <strain evidence="12 13">DSM 24455</strain>
    </source>
</reference>
<dbReference type="Gene3D" id="1.10.1660.10">
    <property type="match status" value="1"/>
</dbReference>
<comment type="function">
    <text evidence="10">Mediates the mercuric-dependent induction of mercury resistance operon. In the absence of mercury MerR represses transcription by binding tightly to the mer operator region; when mercury is present the dimeric complex binds a single ion and becomes a potent transcriptional activator, while remaining bound to the mer site.</text>
</comment>
<proteinExistence type="predicted"/>
<dbReference type="CDD" id="cd04783">
    <property type="entry name" value="HTH_MerR1"/>
    <property type="match status" value="1"/>
</dbReference>
<evidence type="ECO:0000256" key="3">
    <source>
        <dbReference type="ARBA" id="ARBA00022491"/>
    </source>
</evidence>
<dbReference type="Proteomes" id="UP000295325">
    <property type="component" value="Unassembled WGS sequence"/>
</dbReference>
<dbReference type="GO" id="GO:0003677">
    <property type="term" value="F:DNA binding"/>
    <property type="evidence" value="ECO:0007669"/>
    <property type="project" value="UniProtKB-KW"/>
</dbReference>
<dbReference type="SUPFAM" id="SSF46955">
    <property type="entry name" value="Putative DNA-binding domain"/>
    <property type="match status" value="1"/>
</dbReference>
<dbReference type="InterPro" id="IPR000551">
    <property type="entry name" value="MerR-type_HTH_dom"/>
</dbReference>
<comment type="caution">
    <text evidence="12">The sequence shown here is derived from an EMBL/GenBank/DDBJ whole genome shotgun (WGS) entry which is preliminary data.</text>
</comment>
<dbReference type="EMBL" id="SOAZ01000001">
    <property type="protein sequence ID" value="TDT63597.1"/>
    <property type="molecule type" value="Genomic_DNA"/>
</dbReference>
<evidence type="ECO:0000256" key="10">
    <source>
        <dbReference type="ARBA" id="ARBA00024874"/>
    </source>
</evidence>
<dbReference type="GO" id="GO:0046689">
    <property type="term" value="P:response to mercury ion"/>
    <property type="evidence" value="ECO:0007669"/>
    <property type="project" value="UniProtKB-KW"/>
</dbReference>
<dbReference type="InterPro" id="IPR047057">
    <property type="entry name" value="MerR_fam"/>
</dbReference>
<dbReference type="OrthoDB" id="9791488at2"/>
<sequence length="135" mass="15341">MEGLTIGQVAKGANVNIETIRYYEKMGLIPEPPRTESGYRLFSLEAIERIKFIKRAKELGFTLSEIKKLLDISDGQEFDCQDVQRFAFQKLKEIELKIHDLEKIKAILQDLSQKCPGQGPISECPILEELKEGGD</sequence>
<evidence type="ECO:0000256" key="9">
    <source>
        <dbReference type="ARBA" id="ARBA00023163"/>
    </source>
</evidence>
<dbReference type="Pfam" id="PF13411">
    <property type="entry name" value="MerR_1"/>
    <property type="match status" value="1"/>
</dbReference>
<dbReference type="RefSeq" id="WP_133626723.1">
    <property type="nucleotide sequence ID" value="NZ_SOAZ01000001.1"/>
</dbReference>
<keyword evidence="3" id="KW-0678">Repressor</keyword>
<keyword evidence="2" id="KW-0475">Mercuric resistance</keyword>
<dbReference type="NCBIfam" id="TIGR02051">
    <property type="entry name" value="MerR"/>
    <property type="match status" value="1"/>
</dbReference>
<protein>
    <recommendedName>
        <fullName evidence="1">Mercuric resistance operon regulatory protein</fullName>
    </recommendedName>
</protein>
<dbReference type="PROSITE" id="PS00552">
    <property type="entry name" value="HTH_MERR_1"/>
    <property type="match status" value="1"/>
</dbReference>
<dbReference type="InterPro" id="IPR009061">
    <property type="entry name" value="DNA-bd_dom_put_sf"/>
</dbReference>
<evidence type="ECO:0000256" key="1">
    <source>
        <dbReference type="ARBA" id="ARBA00017146"/>
    </source>
</evidence>
<evidence type="ECO:0000259" key="11">
    <source>
        <dbReference type="PROSITE" id="PS50937"/>
    </source>
</evidence>
<dbReference type="InterPro" id="IPR011794">
    <property type="entry name" value="MerR"/>
</dbReference>
<accession>A0A4R7KTX9</accession>
<dbReference type="PROSITE" id="PS50937">
    <property type="entry name" value="HTH_MERR_2"/>
    <property type="match status" value="1"/>
</dbReference>
<keyword evidence="9" id="KW-0804">Transcription</keyword>
<name>A0A4R7KTX9_9CLOT</name>
<feature type="domain" description="HTH merR-type" evidence="11">
    <location>
        <begin position="3"/>
        <end position="72"/>
    </location>
</feature>
<evidence type="ECO:0000256" key="6">
    <source>
        <dbReference type="ARBA" id="ARBA00023015"/>
    </source>
</evidence>
<dbReference type="PRINTS" id="PR00040">
    <property type="entry name" value="HTHMERR"/>
</dbReference>
<evidence type="ECO:0000256" key="7">
    <source>
        <dbReference type="ARBA" id="ARBA00023125"/>
    </source>
</evidence>
<dbReference type="AlphaFoldDB" id="A0A4R7KTX9"/>
<evidence type="ECO:0000256" key="2">
    <source>
        <dbReference type="ARBA" id="ARBA00022466"/>
    </source>
</evidence>
<dbReference type="GO" id="GO:0045340">
    <property type="term" value="F:mercury ion binding"/>
    <property type="evidence" value="ECO:0007669"/>
    <property type="project" value="InterPro"/>
</dbReference>
<keyword evidence="8" id="KW-0010">Activator</keyword>
<keyword evidence="4" id="KW-0479">Metal-binding</keyword>